<evidence type="ECO:0000256" key="2">
    <source>
        <dbReference type="ARBA" id="ARBA00022801"/>
    </source>
</evidence>
<dbReference type="Proteomes" id="UP000478417">
    <property type="component" value="Unassembled WGS sequence"/>
</dbReference>
<name>A0A6B2M144_9BACT</name>
<evidence type="ECO:0000313" key="5">
    <source>
        <dbReference type="Proteomes" id="UP000478417"/>
    </source>
</evidence>
<sequence length="167" mass="19026">MDSLPYKISSLIYLRNPEGDLLLMKRNKSPNKGLWSPIGGKLEMGTGESPHEAAVREVGEEAGLTITPADLHLFAMIAEKNYEDRCHWLMFLFDCHKPLEALPPPISEGNFAFFKESDIDGLDLPETDRQSLWKIYFKSHKDFVALRADCRSDRPMIVETDEIMRLG</sequence>
<dbReference type="Gene3D" id="3.90.79.10">
    <property type="entry name" value="Nucleoside Triphosphate Pyrophosphohydrolase"/>
    <property type="match status" value="1"/>
</dbReference>
<evidence type="ECO:0000256" key="1">
    <source>
        <dbReference type="ARBA" id="ARBA00001946"/>
    </source>
</evidence>
<dbReference type="InterPro" id="IPR015797">
    <property type="entry name" value="NUDIX_hydrolase-like_dom_sf"/>
</dbReference>
<keyword evidence="2" id="KW-0378">Hydrolase</keyword>
<protein>
    <submittedName>
        <fullName evidence="4">NUDIX domain-containing protein</fullName>
    </submittedName>
</protein>
<dbReference type="PANTHER" id="PTHR43046">
    <property type="entry name" value="GDP-MANNOSE MANNOSYL HYDROLASE"/>
    <property type="match status" value="1"/>
</dbReference>
<comment type="caution">
    <text evidence="4">The sequence shown here is derived from an EMBL/GenBank/DDBJ whole genome shotgun (WGS) entry which is preliminary data.</text>
</comment>
<feature type="domain" description="Nudix hydrolase" evidence="3">
    <location>
        <begin position="5"/>
        <end position="150"/>
    </location>
</feature>
<keyword evidence="5" id="KW-1185">Reference proteome</keyword>
<proteinExistence type="predicted"/>
<dbReference type="SUPFAM" id="SSF55811">
    <property type="entry name" value="Nudix"/>
    <property type="match status" value="1"/>
</dbReference>
<evidence type="ECO:0000259" key="3">
    <source>
        <dbReference type="PROSITE" id="PS51462"/>
    </source>
</evidence>
<comment type="cofactor">
    <cofactor evidence="1">
        <name>Mg(2+)</name>
        <dbReference type="ChEBI" id="CHEBI:18420"/>
    </cofactor>
</comment>
<dbReference type="InterPro" id="IPR000086">
    <property type="entry name" value="NUDIX_hydrolase_dom"/>
</dbReference>
<organism evidence="4 5">
    <name type="scientific">Oceanipulchritudo coccoides</name>
    <dbReference type="NCBI Taxonomy" id="2706888"/>
    <lineage>
        <taxon>Bacteria</taxon>
        <taxon>Pseudomonadati</taxon>
        <taxon>Verrucomicrobiota</taxon>
        <taxon>Opitutia</taxon>
        <taxon>Puniceicoccales</taxon>
        <taxon>Oceanipulchritudinaceae</taxon>
        <taxon>Oceanipulchritudo</taxon>
    </lineage>
</organism>
<gene>
    <name evidence="4" type="ORF">G0Q06_09640</name>
</gene>
<accession>A0A6B2M144</accession>
<dbReference type="Pfam" id="PF00293">
    <property type="entry name" value="NUDIX"/>
    <property type="match status" value="1"/>
</dbReference>
<dbReference type="GO" id="GO:0016787">
    <property type="term" value="F:hydrolase activity"/>
    <property type="evidence" value="ECO:0007669"/>
    <property type="project" value="UniProtKB-KW"/>
</dbReference>
<evidence type="ECO:0000313" key="4">
    <source>
        <dbReference type="EMBL" id="NDV62711.1"/>
    </source>
</evidence>
<dbReference type="PROSITE" id="PS51462">
    <property type="entry name" value="NUDIX"/>
    <property type="match status" value="1"/>
</dbReference>
<dbReference type="CDD" id="cd18886">
    <property type="entry name" value="NUDIX_MutT_Nudt1"/>
    <property type="match status" value="1"/>
</dbReference>
<dbReference type="PANTHER" id="PTHR43046:SF14">
    <property type="entry name" value="MUTT_NUDIX FAMILY PROTEIN"/>
    <property type="match status" value="1"/>
</dbReference>
<dbReference type="AlphaFoldDB" id="A0A6B2M144"/>
<reference evidence="4 5" key="1">
    <citation type="submission" date="2020-02" db="EMBL/GenBank/DDBJ databases">
        <title>Albibacoteraceae fam. nov., the first described family within the subdivision 4 Verrucomicrobia.</title>
        <authorList>
            <person name="Xi F."/>
        </authorList>
    </citation>
    <scope>NUCLEOTIDE SEQUENCE [LARGE SCALE GENOMIC DNA]</scope>
    <source>
        <strain evidence="4 5">CK1056</strain>
    </source>
</reference>
<dbReference type="EMBL" id="JAAGNX010000002">
    <property type="protein sequence ID" value="NDV62711.1"/>
    <property type="molecule type" value="Genomic_DNA"/>
</dbReference>